<comment type="function">
    <text evidence="6">Functions as a nucleotide exchange factor (NEF) for Hsp70 chaperones which accelerates the release of ADP. Required for fully efficient Hsp70-mediated folding of proteins.</text>
</comment>
<dbReference type="GO" id="GO:0006417">
    <property type="term" value="P:regulation of translation"/>
    <property type="evidence" value="ECO:0007669"/>
    <property type="project" value="UniProtKB-KW"/>
</dbReference>
<keyword evidence="5" id="KW-0810">Translation regulation</keyword>
<dbReference type="EMBL" id="MU004232">
    <property type="protein sequence ID" value="KAF2671936.1"/>
    <property type="molecule type" value="Genomic_DNA"/>
</dbReference>
<feature type="compositionally biased region" description="Polar residues" evidence="7">
    <location>
        <begin position="14"/>
        <end position="29"/>
    </location>
</feature>
<evidence type="ECO:0000313" key="10">
    <source>
        <dbReference type="Proteomes" id="UP000799302"/>
    </source>
</evidence>
<evidence type="ECO:0000313" key="9">
    <source>
        <dbReference type="EMBL" id="KAF2671936.1"/>
    </source>
</evidence>
<feature type="domain" description="Nucleotide exchange factor Fes1" evidence="8">
    <location>
        <begin position="5"/>
        <end position="90"/>
    </location>
</feature>
<evidence type="ECO:0000256" key="3">
    <source>
        <dbReference type="ARBA" id="ARBA00022490"/>
    </source>
</evidence>
<dbReference type="InterPro" id="IPR050693">
    <property type="entry name" value="Hsp70_NEF-Inhibitors"/>
</dbReference>
<dbReference type="Gene3D" id="1.25.10.10">
    <property type="entry name" value="Leucine-rich Repeat Variant"/>
    <property type="match status" value="1"/>
</dbReference>
<comment type="subcellular location">
    <subcellularLocation>
        <location evidence="1">Cytoplasm</location>
    </subcellularLocation>
</comment>
<evidence type="ECO:0000256" key="2">
    <source>
        <dbReference type="ARBA" id="ARBA00011045"/>
    </source>
</evidence>
<proteinExistence type="inferred from homology"/>
<dbReference type="FunFam" id="1.25.10.10:FF:000434">
    <property type="entry name" value="Hsp70 nucleotide exchange factor fes1"/>
    <property type="match status" value="1"/>
</dbReference>
<evidence type="ECO:0000256" key="6">
    <source>
        <dbReference type="ARBA" id="ARBA00024912"/>
    </source>
</evidence>
<name>A0A6A6UJQ0_9PEZI</name>
<dbReference type="Proteomes" id="UP000799302">
    <property type="component" value="Unassembled WGS sequence"/>
</dbReference>
<evidence type="ECO:0000256" key="5">
    <source>
        <dbReference type="ARBA" id="ARBA00022845"/>
    </source>
</evidence>
<dbReference type="SUPFAM" id="SSF48371">
    <property type="entry name" value="ARM repeat"/>
    <property type="match status" value="1"/>
</dbReference>
<organism evidence="9 10">
    <name type="scientific">Microthyrium microscopicum</name>
    <dbReference type="NCBI Taxonomy" id="703497"/>
    <lineage>
        <taxon>Eukaryota</taxon>
        <taxon>Fungi</taxon>
        <taxon>Dikarya</taxon>
        <taxon>Ascomycota</taxon>
        <taxon>Pezizomycotina</taxon>
        <taxon>Dothideomycetes</taxon>
        <taxon>Dothideomycetes incertae sedis</taxon>
        <taxon>Microthyriales</taxon>
        <taxon>Microthyriaceae</taxon>
        <taxon>Microthyrium</taxon>
    </lineage>
</organism>
<dbReference type="InterPro" id="IPR011989">
    <property type="entry name" value="ARM-like"/>
</dbReference>
<evidence type="ECO:0000256" key="1">
    <source>
        <dbReference type="ARBA" id="ARBA00004496"/>
    </source>
</evidence>
<dbReference type="InterPro" id="IPR013918">
    <property type="entry name" value="Nucleotide_exch_fac_Fes1"/>
</dbReference>
<dbReference type="PANTHER" id="PTHR19316:SF18">
    <property type="entry name" value="HSP70-BINDING PROTEIN 1"/>
    <property type="match status" value="1"/>
</dbReference>
<evidence type="ECO:0000256" key="4">
    <source>
        <dbReference type="ARBA" id="ARBA00022737"/>
    </source>
</evidence>
<keyword evidence="10" id="KW-1185">Reference proteome</keyword>
<feature type="region of interest" description="Disordered" evidence="7">
    <location>
        <begin position="12"/>
        <end position="32"/>
    </location>
</feature>
<dbReference type="Pfam" id="PF08609">
    <property type="entry name" value="Fes1"/>
    <property type="match status" value="1"/>
</dbReference>
<dbReference type="InterPro" id="IPR016024">
    <property type="entry name" value="ARM-type_fold"/>
</dbReference>
<sequence length="216" mass="23376">MDRGLNEVLRWGIENSTTPNKSTDTTLPTQPARPLDPALLSALFGGPSDADLMRSAMAAIKSPDVDLENKLIAFDNFEQMIENLDNANNIEALKLWEPLIEELGNAEAEIRALAAWCVGTAVQNNEKSQEKCVMHGAVGKLVDLAVGDKSVGVRKKAILALSSCVRNYQPALDEALKSLPKEYRGGEEIDASDMEAIDGIIQALRDASAKKAEQKS</sequence>
<evidence type="ECO:0000259" key="8">
    <source>
        <dbReference type="Pfam" id="PF08609"/>
    </source>
</evidence>
<keyword evidence="4" id="KW-0677">Repeat</keyword>
<keyword evidence="3" id="KW-0963">Cytoplasm</keyword>
<protein>
    <submittedName>
        <fullName evidence="9">Putative Hsp70 nucleotide exchange factor</fullName>
    </submittedName>
</protein>
<dbReference type="AlphaFoldDB" id="A0A6A6UJQ0"/>
<gene>
    <name evidence="9" type="ORF">BT63DRAFT_437848</name>
</gene>
<dbReference type="PANTHER" id="PTHR19316">
    <property type="entry name" value="PROTEIN FOLDING REGULATOR"/>
    <property type="match status" value="1"/>
</dbReference>
<dbReference type="OrthoDB" id="10250458at2759"/>
<comment type="similarity">
    <text evidence="2">Belongs to the FES1 family.</text>
</comment>
<accession>A0A6A6UJQ0</accession>
<evidence type="ECO:0000256" key="7">
    <source>
        <dbReference type="SAM" id="MobiDB-lite"/>
    </source>
</evidence>
<dbReference type="GO" id="GO:0005783">
    <property type="term" value="C:endoplasmic reticulum"/>
    <property type="evidence" value="ECO:0007669"/>
    <property type="project" value="TreeGrafter"/>
</dbReference>
<reference evidence="9" key="1">
    <citation type="journal article" date="2020" name="Stud. Mycol.">
        <title>101 Dothideomycetes genomes: a test case for predicting lifestyles and emergence of pathogens.</title>
        <authorList>
            <person name="Haridas S."/>
            <person name="Albert R."/>
            <person name="Binder M."/>
            <person name="Bloem J."/>
            <person name="Labutti K."/>
            <person name="Salamov A."/>
            <person name="Andreopoulos B."/>
            <person name="Baker S."/>
            <person name="Barry K."/>
            <person name="Bills G."/>
            <person name="Bluhm B."/>
            <person name="Cannon C."/>
            <person name="Castanera R."/>
            <person name="Culley D."/>
            <person name="Daum C."/>
            <person name="Ezra D."/>
            <person name="Gonzalez J."/>
            <person name="Henrissat B."/>
            <person name="Kuo A."/>
            <person name="Liang C."/>
            <person name="Lipzen A."/>
            <person name="Lutzoni F."/>
            <person name="Magnuson J."/>
            <person name="Mondo S."/>
            <person name="Nolan M."/>
            <person name="Ohm R."/>
            <person name="Pangilinan J."/>
            <person name="Park H.-J."/>
            <person name="Ramirez L."/>
            <person name="Alfaro M."/>
            <person name="Sun H."/>
            <person name="Tritt A."/>
            <person name="Yoshinaga Y."/>
            <person name="Zwiers L.-H."/>
            <person name="Turgeon B."/>
            <person name="Goodwin S."/>
            <person name="Spatafora J."/>
            <person name="Crous P."/>
            <person name="Grigoriev I."/>
        </authorList>
    </citation>
    <scope>NUCLEOTIDE SEQUENCE</scope>
    <source>
        <strain evidence="9">CBS 115976</strain>
    </source>
</reference>
<dbReference type="GO" id="GO:0000774">
    <property type="term" value="F:adenyl-nucleotide exchange factor activity"/>
    <property type="evidence" value="ECO:0007669"/>
    <property type="project" value="TreeGrafter"/>
</dbReference>